<keyword evidence="6" id="KW-0597">Phosphoprotein</keyword>
<dbReference type="CDD" id="cd20852">
    <property type="entry name" value="C1_DGK_typeII_rpt2"/>
    <property type="match status" value="1"/>
</dbReference>
<feature type="compositionally biased region" description="Basic and acidic residues" evidence="16">
    <location>
        <begin position="759"/>
        <end position="776"/>
    </location>
</feature>
<evidence type="ECO:0000256" key="6">
    <source>
        <dbReference type="ARBA" id="ARBA00022553"/>
    </source>
</evidence>
<gene>
    <name evidence="20" type="ORF">NMOB1V02_LOCUS6408</name>
</gene>
<dbReference type="PANTHER" id="PTHR11255:SF109">
    <property type="entry name" value="DIACYLGLYCEROL KINASE ETA"/>
    <property type="match status" value="1"/>
</dbReference>
<feature type="compositionally biased region" description="Low complexity" evidence="16">
    <location>
        <begin position="1155"/>
        <end position="1166"/>
    </location>
</feature>
<keyword evidence="13" id="KW-0862">Zinc</keyword>
<sequence length="1813" mass="198677">MEEWVAGSILGHHVCSGGGRTAGIAPIMSAKRSYGPSSNQYGSHHDSYSRDWSHPISYHDHLQRDHGHHHSSHHLFDHVHYHEASAMEKACLDSLRGHHVWEAMSHARPTYCNLCREALRGVTSHGLSCEVCKLKAHKSCAAKAVKNCKWTTLASVGRDIIENEDGSLGMPHQWIEGNLPVSAKCVVCEKACGSVLRLQDWRCMWCKDCVHTACRPGAPPVCNLGPARVSLVPPTSLHSLGLTGADEPYEVIRPVGSSPLLVFVNSKSGDNHAGVKFFKRFRQLLNPAQVFDLSVSGPSTGLKLFRAFDPFRILVCGGDGSVAWVLAEIDKLAMHKQCQVGILPLGTGNDLARVLGWGSSCDDDAHLPTLLGRYEKGVPQMMDRWSIMTRESHLAQPINEVSTGMKEAVPGGNNFYLYPGAAQNSRTSSRATSPMPHPHHLAKSPLIPPGNPSCFSDISLPLTHQISSLSAFLPIAAYEDTVFAQIATLLKAQEKHVVDNAVKILKDTIKAFVMCVTNVLETHVSPPAEAEPTILDPQAQQMITKKCGILQESLDSLLRALHTKRAADTKATLYQQQHPGVCVSGASQFDIDLDVYGLEDQNACNSLGSSDRDPLTLLEQESPSDQMNDDSRSPDEQASSSDFSSSHHAQNQQSSLKEAETKVGHSSSPKRYQANSGVPRSSPTKPCSEREREESPTNSLNAAKTAKKSERDAPVSTRCTHTMEMKDNFSDDDRATDDESDNSSHAGSADGENSDDPAEQQHLDDSESNGSDREDPHVLRRLRSKRQQFKQTKTATHIDTSDEYEGNVLEMLSGRPIGDSKPKLDIPCCQAMTMSCTSATPARKHQSANVVASPAKLTKTKMEAVNRLKQEQMHVREVLIHRANTLKMIMRGIIDKVDSLLEEQVKQSAKLREAKLDKSCEPVEQETQNKETSAPLSTNLLIPEVNTRPQSAGLLEMKYAAGGLLSASEEIDCYEESKSLFGIQQQQENTKKSARLLNTPRGSMMDSFDLDPNPADIPEFPVAEEIILLDQKPQLDTLKPPDNSSYQKDNHLCPPVKTGMGSQFDSVEEEIILPAITLSMPSPDEEKKDGKEKDEASYPEETKDVLGQPQPSASLLTVPMFDAEIISNVYSSTPMSRTRQSSIASSAGHVMSAAVSPSKSSKAEAPTISSSYSPGRKSSTHLGPRWLLHPRSFSFSHAPPPSPGANAPLSGADVGSSGSSTASYLKSLTTRRISMLAMPRMRRFRSPSAAVPSMSNSSTTSTSFTVVNGKRKLPIINPLVQLPMWPNVTAHSGTGLISKVLLANADALCASALPLMGVDDFSMEGFDEKCTMNNYMGIGIDAKITLDFHIKREEHPEKCRSRTRNFMWYGMLGSKQMIQKTYKNLEQRVHLECDGQRIPLPSLQGIAILNIPSFMGGANFWGGNKSDAIFAAPSMDDKILEVVAVFGTTHMAASRILNLQRHRIAQCSSIKITIFGEGVPVEVDGEAWIQPPGIIRIVHKNRVQMLSRNRQLETTLKSWQEKLLNKPSPGNRSNIHVTPMSDEEKVVLSALLENGLSLIRTIKLSAMDGSGLILGEEILAAANFASEMMDKSFPHGNMHDGGFLRETATEMVRAIREVHEMLNVFLRDSGVHALSPVLETRLHSVCAHVDKQLRRAQEKDGFVHFAPSSEDDEQDKKRGSKGFLRGLWNTRKSMANIMNVGTRSAAQEVGAVGSLEQPSNTSGHGSGTTSSGPAQKSVKEWTLQDVCAWLETLDLGEHLETFKLHDIRGSELLQLDRRDLKELEIKKLGHVKRILQGIKDLKSSEKNSGSSKR</sequence>
<proteinExistence type="inferred from homology"/>
<dbReference type="PROSITE" id="PS50105">
    <property type="entry name" value="SAM_DOMAIN"/>
    <property type="match status" value="1"/>
</dbReference>
<dbReference type="PANTHER" id="PTHR11255">
    <property type="entry name" value="DIACYLGLYCEROL KINASE"/>
    <property type="match status" value="1"/>
</dbReference>
<evidence type="ECO:0000256" key="7">
    <source>
        <dbReference type="ARBA" id="ARBA00022679"/>
    </source>
</evidence>
<feature type="region of interest" description="Disordered" evidence="16">
    <location>
        <begin position="1075"/>
        <end position="1112"/>
    </location>
</feature>
<dbReference type="GO" id="GO:0046486">
    <property type="term" value="P:glycerolipid metabolic process"/>
    <property type="evidence" value="ECO:0007669"/>
    <property type="project" value="UniProtKB-ARBA"/>
</dbReference>
<comment type="function">
    <text evidence="2">Phosphorylates diacylglycerol (DAG) to generate phosphatidic acid (PA).</text>
</comment>
<dbReference type="GO" id="GO:0007200">
    <property type="term" value="P:phospholipase C-activating G protein-coupled receptor signaling pathway"/>
    <property type="evidence" value="ECO:0007669"/>
    <property type="project" value="InterPro"/>
</dbReference>
<name>A0A7R9GDN0_9CRUS</name>
<dbReference type="Pfam" id="PF00781">
    <property type="entry name" value="DAGK_cat"/>
    <property type="match status" value="1"/>
</dbReference>
<evidence type="ECO:0000256" key="16">
    <source>
        <dbReference type="SAM" id="MobiDB-lite"/>
    </source>
</evidence>
<dbReference type="InterPro" id="IPR000756">
    <property type="entry name" value="Diacylglycerol_kin_accessory"/>
</dbReference>
<dbReference type="GO" id="GO:0005886">
    <property type="term" value="C:plasma membrane"/>
    <property type="evidence" value="ECO:0007669"/>
    <property type="project" value="TreeGrafter"/>
</dbReference>
<dbReference type="GO" id="GO:0008270">
    <property type="term" value="F:zinc ion binding"/>
    <property type="evidence" value="ECO:0007669"/>
    <property type="project" value="UniProtKB-KW"/>
</dbReference>
<dbReference type="CDD" id="cd20800">
    <property type="entry name" value="C1_DGK_typeII_rpt1"/>
    <property type="match status" value="1"/>
</dbReference>
<dbReference type="SUPFAM" id="SSF111331">
    <property type="entry name" value="NAD kinase/diacylglycerol kinase-like"/>
    <property type="match status" value="2"/>
</dbReference>
<dbReference type="InterPro" id="IPR054474">
    <property type="entry name" value="DGKD_4H"/>
</dbReference>
<dbReference type="GO" id="GO:0004143">
    <property type="term" value="F:ATP-dependent diacylglycerol kinase activity"/>
    <property type="evidence" value="ECO:0007669"/>
    <property type="project" value="UniProtKB-EC"/>
</dbReference>
<evidence type="ECO:0000259" key="19">
    <source>
        <dbReference type="PROSITE" id="PS50146"/>
    </source>
</evidence>
<keyword evidence="11" id="KW-0863">Zinc-finger</keyword>
<dbReference type="SUPFAM" id="SSF47769">
    <property type="entry name" value="SAM/Pointed domain"/>
    <property type="match status" value="1"/>
</dbReference>
<dbReference type="GO" id="GO:0005737">
    <property type="term" value="C:cytoplasm"/>
    <property type="evidence" value="ECO:0007669"/>
    <property type="project" value="UniProtKB-SubCell"/>
</dbReference>
<accession>A0A7R9GDN0</accession>
<dbReference type="Gene3D" id="3.30.60.20">
    <property type="match status" value="2"/>
</dbReference>
<keyword evidence="9" id="KW-0677">Repeat</keyword>
<keyword evidence="7 15" id="KW-0808">Transferase</keyword>
<dbReference type="PROSITE" id="PS50081">
    <property type="entry name" value="ZF_DAG_PE_2"/>
    <property type="match status" value="2"/>
</dbReference>
<dbReference type="EMBL" id="OA883362">
    <property type="protein sequence ID" value="CAD7278711.1"/>
    <property type="molecule type" value="Genomic_DNA"/>
</dbReference>
<dbReference type="Pfam" id="PF00130">
    <property type="entry name" value="C1_1"/>
    <property type="match status" value="2"/>
</dbReference>
<dbReference type="SMART" id="SM00454">
    <property type="entry name" value="SAM"/>
    <property type="match status" value="1"/>
</dbReference>
<dbReference type="InterPro" id="IPR002219">
    <property type="entry name" value="PKC_DAG/PE"/>
</dbReference>
<dbReference type="Pfam" id="PF00609">
    <property type="entry name" value="DAGK_acc"/>
    <property type="match status" value="1"/>
</dbReference>
<feature type="compositionally biased region" description="Low complexity" evidence="16">
    <location>
        <begin position="639"/>
        <end position="655"/>
    </location>
</feature>
<evidence type="ECO:0000256" key="13">
    <source>
        <dbReference type="ARBA" id="ARBA00022833"/>
    </source>
</evidence>
<dbReference type="InterPro" id="IPR001660">
    <property type="entry name" value="SAM"/>
</dbReference>
<dbReference type="Pfam" id="PF07647">
    <property type="entry name" value="SAM_2"/>
    <property type="match status" value="1"/>
</dbReference>
<dbReference type="InterPro" id="IPR017438">
    <property type="entry name" value="ATP-NAD_kinase_N"/>
</dbReference>
<evidence type="ECO:0000256" key="1">
    <source>
        <dbReference type="ARBA" id="ARBA00001383"/>
    </source>
</evidence>
<keyword evidence="21" id="KW-1185">Reference proteome</keyword>
<evidence type="ECO:0000256" key="3">
    <source>
        <dbReference type="ARBA" id="ARBA00004496"/>
    </source>
</evidence>
<keyword evidence="10 15" id="KW-0547">Nucleotide-binding</keyword>
<comment type="similarity">
    <text evidence="4 15">Belongs to the eukaryotic diacylglycerol kinase family.</text>
</comment>
<feature type="compositionally biased region" description="Basic and acidic residues" evidence="16">
    <location>
        <begin position="912"/>
        <end position="921"/>
    </location>
</feature>
<keyword evidence="12 15" id="KW-0418">Kinase</keyword>
<feature type="compositionally biased region" description="Polar residues" evidence="16">
    <location>
        <begin position="664"/>
        <end position="685"/>
    </location>
</feature>
<feature type="region of interest" description="Disordered" evidence="16">
    <location>
        <begin position="1155"/>
        <end position="1214"/>
    </location>
</feature>
<evidence type="ECO:0000256" key="5">
    <source>
        <dbReference type="ARBA" id="ARBA00022490"/>
    </source>
</evidence>
<evidence type="ECO:0000256" key="12">
    <source>
        <dbReference type="ARBA" id="ARBA00022777"/>
    </source>
</evidence>
<evidence type="ECO:0000313" key="21">
    <source>
        <dbReference type="Proteomes" id="UP000678499"/>
    </source>
</evidence>
<dbReference type="Proteomes" id="UP000678499">
    <property type="component" value="Unassembled WGS sequence"/>
</dbReference>
<dbReference type="FunFam" id="3.30.60.20:FF:000002">
    <property type="entry name" value="Diacylglycerol kinase"/>
    <property type="match status" value="1"/>
</dbReference>
<feature type="compositionally biased region" description="Polar residues" evidence="16">
    <location>
        <begin position="1167"/>
        <end position="1181"/>
    </location>
</feature>
<dbReference type="EC" id="2.7.1.107" evidence="15"/>
<dbReference type="InterPro" id="IPR013761">
    <property type="entry name" value="SAM/pointed_sf"/>
</dbReference>
<dbReference type="EMBL" id="CAJPEX010001325">
    <property type="protein sequence ID" value="CAG0918863.1"/>
    <property type="molecule type" value="Genomic_DNA"/>
</dbReference>
<evidence type="ECO:0000313" key="20">
    <source>
        <dbReference type="EMBL" id="CAD7278711.1"/>
    </source>
</evidence>
<evidence type="ECO:0000256" key="11">
    <source>
        <dbReference type="ARBA" id="ARBA00022771"/>
    </source>
</evidence>
<dbReference type="SMART" id="SM00109">
    <property type="entry name" value="C1"/>
    <property type="match status" value="2"/>
</dbReference>
<dbReference type="SMART" id="SM00046">
    <property type="entry name" value="DAGKc"/>
    <property type="match status" value="1"/>
</dbReference>
<dbReference type="Pfam" id="PF22944">
    <property type="entry name" value="DGKD_4H"/>
    <property type="match status" value="1"/>
</dbReference>
<dbReference type="SMART" id="SM00045">
    <property type="entry name" value="DAGKa"/>
    <property type="match status" value="1"/>
</dbReference>
<protein>
    <recommendedName>
        <fullName evidence="15">Diacylglycerol kinase</fullName>
        <shortName evidence="15">DAG kinase</shortName>
        <ecNumber evidence="15">2.7.1.107</ecNumber>
    </recommendedName>
</protein>
<evidence type="ECO:0000259" key="17">
    <source>
        <dbReference type="PROSITE" id="PS50081"/>
    </source>
</evidence>
<dbReference type="PROSITE" id="PS50146">
    <property type="entry name" value="DAGK"/>
    <property type="match status" value="1"/>
</dbReference>
<dbReference type="OrthoDB" id="196165at2759"/>
<comment type="catalytic activity">
    <reaction evidence="1 15">
        <text>a 1,2-diacyl-sn-glycerol + ATP = a 1,2-diacyl-sn-glycero-3-phosphate + ADP + H(+)</text>
        <dbReference type="Rhea" id="RHEA:10272"/>
        <dbReference type="ChEBI" id="CHEBI:15378"/>
        <dbReference type="ChEBI" id="CHEBI:17815"/>
        <dbReference type="ChEBI" id="CHEBI:30616"/>
        <dbReference type="ChEBI" id="CHEBI:58608"/>
        <dbReference type="ChEBI" id="CHEBI:456216"/>
        <dbReference type="EC" id="2.7.1.107"/>
    </reaction>
</comment>
<feature type="region of interest" description="Disordered" evidence="16">
    <location>
        <begin position="912"/>
        <end position="934"/>
    </location>
</feature>
<feature type="region of interest" description="Disordered" evidence="16">
    <location>
        <begin position="621"/>
        <end position="776"/>
    </location>
</feature>
<keyword evidence="8" id="KW-0479">Metal-binding</keyword>
<dbReference type="PROSITE" id="PS00479">
    <property type="entry name" value="ZF_DAG_PE_1"/>
    <property type="match status" value="1"/>
</dbReference>
<evidence type="ECO:0000256" key="8">
    <source>
        <dbReference type="ARBA" id="ARBA00022723"/>
    </source>
</evidence>
<feature type="region of interest" description="Disordered" evidence="16">
    <location>
        <begin position="425"/>
        <end position="446"/>
    </location>
</feature>
<feature type="region of interest" description="Disordered" evidence="16">
    <location>
        <begin position="1714"/>
        <end position="1736"/>
    </location>
</feature>
<feature type="domain" description="Phorbol-ester/DAG-type" evidence="17">
    <location>
        <begin position="98"/>
        <end position="148"/>
    </location>
</feature>
<dbReference type="SUPFAM" id="SSF57889">
    <property type="entry name" value="Cysteine-rich domain"/>
    <property type="match status" value="2"/>
</dbReference>
<evidence type="ECO:0000256" key="4">
    <source>
        <dbReference type="ARBA" id="ARBA00009280"/>
    </source>
</evidence>
<feature type="compositionally biased region" description="Basic and acidic residues" evidence="16">
    <location>
        <begin position="721"/>
        <end position="733"/>
    </location>
</feature>
<dbReference type="InterPro" id="IPR001206">
    <property type="entry name" value="Diacylglycerol_kinase_cat_dom"/>
</dbReference>
<feature type="compositionally biased region" description="Low complexity" evidence="16">
    <location>
        <begin position="1721"/>
        <end position="1732"/>
    </location>
</feature>
<dbReference type="Gene3D" id="3.40.50.10330">
    <property type="entry name" value="Probable inorganic polyphosphate/atp-NAD kinase, domain 1"/>
    <property type="match status" value="1"/>
</dbReference>
<feature type="domain" description="DAGKc" evidence="19">
    <location>
        <begin position="255"/>
        <end position="391"/>
    </location>
</feature>
<dbReference type="InterPro" id="IPR037607">
    <property type="entry name" value="DGK"/>
</dbReference>
<evidence type="ECO:0000256" key="9">
    <source>
        <dbReference type="ARBA" id="ARBA00022737"/>
    </source>
</evidence>
<evidence type="ECO:0000256" key="14">
    <source>
        <dbReference type="ARBA" id="ARBA00022840"/>
    </source>
</evidence>
<keyword evidence="14 15" id="KW-0067">ATP-binding</keyword>
<feature type="domain" description="Phorbol-ester/DAG-type" evidence="17">
    <location>
        <begin position="171"/>
        <end position="222"/>
    </location>
</feature>
<dbReference type="GO" id="GO:0005524">
    <property type="term" value="F:ATP binding"/>
    <property type="evidence" value="ECO:0007669"/>
    <property type="project" value="UniProtKB-KW"/>
</dbReference>
<feature type="domain" description="SAM" evidence="18">
    <location>
        <begin position="1741"/>
        <end position="1804"/>
    </location>
</feature>
<dbReference type="Gene3D" id="2.60.200.40">
    <property type="match status" value="1"/>
</dbReference>
<dbReference type="InterPro" id="IPR046349">
    <property type="entry name" value="C1-like_sf"/>
</dbReference>
<evidence type="ECO:0000256" key="15">
    <source>
        <dbReference type="RuleBase" id="RU361128"/>
    </source>
</evidence>
<evidence type="ECO:0000259" key="18">
    <source>
        <dbReference type="PROSITE" id="PS50105"/>
    </source>
</evidence>
<organism evidence="20">
    <name type="scientific">Notodromas monacha</name>
    <dbReference type="NCBI Taxonomy" id="399045"/>
    <lineage>
        <taxon>Eukaryota</taxon>
        <taxon>Metazoa</taxon>
        <taxon>Ecdysozoa</taxon>
        <taxon>Arthropoda</taxon>
        <taxon>Crustacea</taxon>
        <taxon>Oligostraca</taxon>
        <taxon>Ostracoda</taxon>
        <taxon>Podocopa</taxon>
        <taxon>Podocopida</taxon>
        <taxon>Cypridocopina</taxon>
        <taxon>Cypridoidea</taxon>
        <taxon>Cyprididae</taxon>
        <taxon>Notodromas</taxon>
    </lineage>
</organism>
<reference evidence="20" key="1">
    <citation type="submission" date="2020-11" db="EMBL/GenBank/DDBJ databases">
        <authorList>
            <person name="Tran Van P."/>
        </authorList>
    </citation>
    <scope>NUCLEOTIDE SEQUENCE</scope>
</reference>
<evidence type="ECO:0000256" key="2">
    <source>
        <dbReference type="ARBA" id="ARBA00002064"/>
    </source>
</evidence>
<dbReference type="FunFam" id="2.60.200.40:FF:000001">
    <property type="entry name" value="Diacylglycerol kinase"/>
    <property type="match status" value="1"/>
</dbReference>
<dbReference type="Gene3D" id="1.10.150.50">
    <property type="entry name" value="Transcription Factor, Ets-1"/>
    <property type="match status" value="1"/>
</dbReference>
<dbReference type="InterPro" id="IPR016064">
    <property type="entry name" value="NAD/diacylglycerol_kinase_sf"/>
</dbReference>
<evidence type="ECO:0000256" key="10">
    <source>
        <dbReference type="ARBA" id="ARBA00022741"/>
    </source>
</evidence>
<feature type="compositionally biased region" description="Basic and acidic residues" evidence="16">
    <location>
        <begin position="1084"/>
        <end position="1104"/>
    </location>
</feature>
<keyword evidence="5" id="KW-0963">Cytoplasm</keyword>
<comment type="subcellular location">
    <subcellularLocation>
        <location evidence="3">Cytoplasm</location>
    </subcellularLocation>
</comment>